<dbReference type="PROSITE" id="PS50191">
    <property type="entry name" value="CRAL_TRIO"/>
    <property type="match status" value="1"/>
</dbReference>
<dbReference type="InterPro" id="IPR001251">
    <property type="entry name" value="CRAL-TRIO_dom"/>
</dbReference>
<comment type="caution">
    <text evidence="2">The sequence shown here is derived from an EMBL/GenBank/DDBJ whole genome shotgun (WGS) entry which is preliminary data.</text>
</comment>
<dbReference type="Gene3D" id="1.10.8.20">
    <property type="entry name" value="N-terminal domain of phosphatidylinositol transfer protein sec14p"/>
    <property type="match status" value="1"/>
</dbReference>
<dbReference type="InterPro" id="IPR036865">
    <property type="entry name" value="CRAL-TRIO_dom_sf"/>
</dbReference>
<dbReference type="PANTHER" id="PTHR10174">
    <property type="entry name" value="ALPHA-TOCOPHEROL TRANSFER PROTEIN-RELATED"/>
    <property type="match status" value="1"/>
</dbReference>
<protein>
    <recommendedName>
        <fullName evidence="1">CRAL-TRIO domain-containing protein</fullName>
    </recommendedName>
</protein>
<keyword evidence="3" id="KW-1185">Reference proteome</keyword>
<dbReference type="Gene3D" id="3.40.525.10">
    <property type="entry name" value="CRAL-TRIO lipid binding domain"/>
    <property type="match status" value="1"/>
</dbReference>
<organism evidence="2 3">
    <name type="scientific">Sinanodonta woodiana</name>
    <name type="common">Chinese pond mussel</name>
    <name type="synonym">Anodonta woodiana</name>
    <dbReference type="NCBI Taxonomy" id="1069815"/>
    <lineage>
        <taxon>Eukaryota</taxon>
        <taxon>Metazoa</taxon>
        <taxon>Spiralia</taxon>
        <taxon>Lophotrochozoa</taxon>
        <taxon>Mollusca</taxon>
        <taxon>Bivalvia</taxon>
        <taxon>Autobranchia</taxon>
        <taxon>Heteroconchia</taxon>
        <taxon>Palaeoheterodonta</taxon>
        <taxon>Unionida</taxon>
        <taxon>Unionoidea</taxon>
        <taxon>Unionidae</taxon>
        <taxon>Unioninae</taxon>
        <taxon>Sinanodonta</taxon>
    </lineage>
</organism>
<dbReference type="SUPFAM" id="SSF46938">
    <property type="entry name" value="CRAL/TRIO N-terminal domain"/>
    <property type="match status" value="1"/>
</dbReference>
<dbReference type="AlphaFoldDB" id="A0ABD3VFQ7"/>
<dbReference type="PRINTS" id="PR00180">
    <property type="entry name" value="CRETINALDHBP"/>
</dbReference>
<dbReference type="EMBL" id="JBJQND010000012">
    <property type="protein sequence ID" value="KAL3860409.1"/>
    <property type="molecule type" value="Genomic_DNA"/>
</dbReference>
<evidence type="ECO:0000313" key="2">
    <source>
        <dbReference type="EMBL" id="KAL3860409.1"/>
    </source>
</evidence>
<sequence length="317" mass="36801">MADNYQCTLDKASIVKAREELHETPEERLGALQTLKDWIQQQPWLKTPMDSSFLINFLRAKKCSQLEARYLLERYWIRRNKYASWCKGIDPADSLNLKFLRDTLSHVPLPGRDKNGRKVVMTRFGQIDTSGKSYSYDQFMRAFLPVFDTLLRDENVQVNGIVVLIDFTSTTIKLQSWIGLDNIRKQMDLVQKAYPVRVKQINYYNTGVVFEAVFGMIRQFISEKISSRIKIHGQSLVSVYEQIDMFMLPVEYLPDDYKGSSAGSVKDIIENFIRNELLEPNNLAFLRDLYNGPYGVDILKKPKDDEPQASFRKLNVD</sequence>
<dbReference type="Proteomes" id="UP001634394">
    <property type="component" value="Unassembled WGS sequence"/>
</dbReference>
<dbReference type="SUPFAM" id="SSF52087">
    <property type="entry name" value="CRAL/TRIO domain"/>
    <property type="match status" value="1"/>
</dbReference>
<dbReference type="PANTHER" id="PTHR10174:SF208">
    <property type="entry name" value="CRAL-TRIO DOMAIN-CONTAINING PROTEIN DDB_G0278031"/>
    <property type="match status" value="1"/>
</dbReference>
<evidence type="ECO:0000259" key="1">
    <source>
        <dbReference type="PROSITE" id="PS50191"/>
    </source>
</evidence>
<accession>A0ABD3VFQ7</accession>
<dbReference type="CDD" id="cd00170">
    <property type="entry name" value="SEC14"/>
    <property type="match status" value="1"/>
</dbReference>
<dbReference type="InterPro" id="IPR036273">
    <property type="entry name" value="CRAL/TRIO_N_dom_sf"/>
</dbReference>
<name>A0ABD3VFQ7_SINWO</name>
<dbReference type="Pfam" id="PF00650">
    <property type="entry name" value="CRAL_TRIO"/>
    <property type="match status" value="1"/>
</dbReference>
<gene>
    <name evidence="2" type="ORF">ACJMK2_010533</name>
</gene>
<feature type="domain" description="CRAL-TRIO" evidence="1">
    <location>
        <begin position="97"/>
        <end position="265"/>
    </location>
</feature>
<evidence type="ECO:0000313" key="3">
    <source>
        <dbReference type="Proteomes" id="UP001634394"/>
    </source>
</evidence>
<proteinExistence type="predicted"/>
<dbReference type="SMART" id="SM00516">
    <property type="entry name" value="SEC14"/>
    <property type="match status" value="1"/>
</dbReference>
<reference evidence="2 3" key="1">
    <citation type="submission" date="2024-11" db="EMBL/GenBank/DDBJ databases">
        <title>Chromosome-level genome assembly of the freshwater bivalve Anodonta woodiana.</title>
        <authorList>
            <person name="Chen X."/>
        </authorList>
    </citation>
    <scope>NUCLEOTIDE SEQUENCE [LARGE SCALE GENOMIC DNA]</scope>
    <source>
        <strain evidence="2">MN2024</strain>
        <tissue evidence="2">Gills</tissue>
    </source>
</reference>